<dbReference type="Proteomes" id="UP001293254">
    <property type="component" value="Unassembled WGS sequence"/>
</dbReference>
<protein>
    <submittedName>
        <fullName evidence="1">Uncharacterized protein</fullName>
    </submittedName>
</protein>
<name>A0AAE1XT92_9LAMI</name>
<evidence type="ECO:0000313" key="2">
    <source>
        <dbReference type="Proteomes" id="UP001293254"/>
    </source>
</evidence>
<dbReference type="EMBL" id="JACGWO010000010">
    <property type="protein sequence ID" value="KAK4417207.1"/>
    <property type="molecule type" value="Genomic_DNA"/>
</dbReference>
<reference evidence="1" key="1">
    <citation type="submission" date="2020-06" db="EMBL/GenBank/DDBJ databases">
        <authorList>
            <person name="Li T."/>
            <person name="Hu X."/>
            <person name="Zhang T."/>
            <person name="Song X."/>
            <person name="Zhang H."/>
            <person name="Dai N."/>
            <person name="Sheng W."/>
            <person name="Hou X."/>
            <person name="Wei L."/>
        </authorList>
    </citation>
    <scope>NUCLEOTIDE SEQUENCE</scope>
    <source>
        <strain evidence="1">3651</strain>
        <tissue evidence="1">Leaf</tissue>
    </source>
</reference>
<gene>
    <name evidence="1" type="ORF">Salat_2546300</name>
</gene>
<comment type="caution">
    <text evidence="1">The sequence shown here is derived from an EMBL/GenBank/DDBJ whole genome shotgun (WGS) entry which is preliminary data.</text>
</comment>
<accession>A0AAE1XT92</accession>
<evidence type="ECO:0000313" key="1">
    <source>
        <dbReference type="EMBL" id="KAK4417207.1"/>
    </source>
</evidence>
<organism evidence="1 2">
    <name type="scientific">Sesamum alatum</name>
    <dbReference type="NCBI Taxonomy" id="300844"/>
    <lineage>
        <taxon>Eukaryota</taxon>
        <taxon>Viridiplantae</taxon>
        <taxon>Streptophyta</taxon>
        <taxon>Embryophyta</taxon>
        <taxon>Tracheophyta</taxon>
        <taxon>Spermatophyta</taxon>
        <taxon>Magnoliopsida</taxon>
        <taxon>eudicotyledons</taxon>
        <taxon>Gunneridae</taxon>
        <taxon>Pentapetalae</taxon>
        <taxon>asterids</taxon>
        <taxon>lamiids</taxon>
        <taxon>Lamiales</taxon>
        <taxon>Pedaliaceae</taxon>
        <taxon>Sesamum</taxon>
    </lineage>
</organism>
<dbReference type="AlphaFoldDB" id="A0AAE1XT92"/>
<reference evidence="1" key="2">
    <citation type="journal article" date="2024" name="Plant">
        <title>Genomic evolution and insights into agronomic trait innovations of Sesamum species.</title>
        <authorList>
            <person name="Miao H."/>
            <person name="Wang L."/>
            <person name="Qu L."/>
            <person name="Liu H."/>
            <person name="Sun Y."/>
            <person name="Le M."/>
            <person name="Wang Q."/>
            <person name="Wei S."/>
            <person name="Zheng Y."/>
            <person name="Lin W."/>
            <person name="Duan Y."/>
            <person name="Cao H."/>
            <person name="Xiong S."/>
            <person name="Wang X."/>
            <person name="Wei L."/>
            <person name="Li C."/>
            <person name="Ma Q."/>
            <person name="Ju M."/>
            <person name="Zhao R."/>
            <person name="Li G."/>
            <person name="Mu C."/>
            <person name="Tian Q."/>
            <person name="Mei H."/>
            <person name="Zhang T."/>
            <person name="Gao T."/>
            <person name="Zhang H."/>
        </authorList>
    </citation>
    <scope>NUCLEOTIDE SEQUENCE</scope>
    <source>
        <strain evidence="1">3651</strain>
    </source>
</reference>
<proteinExistence type="predicted"/>
<keyword evidence="2" id="KW-1185">Reference proteome</keyword>
<sequence length="105" mass="12158">MSVKFLLPLWYLRHIAKYCKVRFTEGFSDPEDKTPYGPWLRSPVPMSVRSWYVSLGQGILDSVLGPTSPRRCNANMVWEQSRDKRKRGALRLKAKPFQGAAKWCL</sequence>